<comment type="caution">
    <text evidence="5">The sequence shown here is derived from an EMBL/GenBank/DDBJ whole genome shotgun (WGS) entry which is preliminary data.</text>
</comment>
<keyword evidence="1 2" id="KW-1015">Disulfide bond</keyword>
<evidence type="ECO:0000256" key="3">
    <source>
        <dbReference type="SAM" id="MobiDB-lite"/>
    </source>
</evidence>
<feature type="compositionally biased region" description="Polar residues" evidence="3">
    <location>
        <begin position="59"/>
        <end position="68"/>
    </location>
</feature>
<feature type="domain" description="EGF-like" evidence="4">
    <location>
        <begin position="114"/>
        <end position="150"/>
    </location>
</feature>
<dbReference type="InterPro" id="IPR000742">
    <property type="entry name" value="EGF"/>
</dbReference>
<comment type="caution">
    <text evidence="2">Lacks conserved residue(s) required for the propagation of feature annotation.</text>
</comment>
<organism evidence="5 6">
    <name type="scientific">Tegillarca granosa</name>
    <name type="common">Malaysian cockle</name>
    <name type="synonym">Anadara granosa</name>
    <dbReference type="NCBI Taxonomy" id="220873"/>
    <lineage>
        <taxon>Eukaryota</taxon>
        <taxon>Metazoa</taxon>
        <taxon>Spiralia</taxon>
        <taxon>Lophotrochozoa</taxon>
        <taxon>Mollusca</taxon>
        <taxon>Bivalvia</taxon>
        <taxon>Autobranchia</taxon>
        <taxon>Pteriomorphia</taxon>
        <taxon>Arcoida</taxon>
        <taxon>Arcoidea</taxon>
        <taxon>Arcidae</taxon>
        <taxon>Tegillarca</taxon>
    </lineage>
</organism>
<evidence type="ECO:0000256" key="1">
    <source>
        <dbReference type="ARBA" id="ARBA00023157"/>
    </source>
</evidence>
<dbReference type="SMART" id="SM00181">
    <property type="entry name" value="EGF"/>
    <property type="match status" value="1"/>
</dbReference>
<dbReference type="PROSITE" id="PS50026">
    <property type="entry name" value="EGF_3"/>
    <property type="match status" value="1"/>
</dbReference>
<feature type="compositionally biased region" description="Acidic residues" evidence="3">
    <location>
        <begin position="95"/>
        <end position="114"/>
    </location>
</feature>
<dbReference type="InterPro" id="IPR001881">
    <property type="entry name" value="EGF-like_Ca-bd_dom"/>
</dbReference>
<dbReference type="CDD" id="cd00054">
    <property type="entry name" value="EGF_CA"/>
    <property type="match status" value="1"/>
</dbReference>
<feature type="disulfide bond" evidence="2">
    <location>
        <begin position="140"/>
        <end position="149"/>
    </location>
</feature>
<keyword evidence="6" id="KW-1185">Reference proteome</keyword>
<dbReference type="Proteomes" id="UP001217089">
    <property type="component" value="Unassembled WGS sequence"/>
</dbReference>
<feature type="region of interest" description="Disordered" evidence="3">
    <location>
        <begin position="59"/>
        <end position="124"/>
    </location>
</feature>
<dbReference type="SMART" id="SM00179">
    <property type="entry name" value="EGF_CA"/>
    <property type="match status" value="1"/>
</dbReference>
<dbReference type="SUPFAM" id="SSF57196">
    <property type="entry name" value="EGF/Laminin"/>
    <property type="match status" value="1"/>
</dbReference>
<proteinExistence type="predicted"/>
<feature type="compositionally biased region" description="Basic and acidic residues" evidence="3">
    <location>
        <begin position="69"/>
        <end position="84"/>
    </location>
</feature>
<gene>
    <name evidence="5" type="ORF">KUTeg_010098</name>
</gene>
<evidence type="ECO:0000313" key="5">
    <source>
        <dbReference type="EMBL" id="KAJ8312725.1"/>
    </source>
</evidence>
<dbReference type="Gene3D" id="2.10.25.10">
    <property type="entry name" value="Laminin"/>
    <property type="match status" value="1"/>
</dbReference>
<sequence length="294" mass="33404">MEIPKQEYAQLELVLMKMKVFAVFMILVCITEAYSNKHADVDGANKWINVKNSQSPPCVQRPTLTCNGKKNDTTDESDTNSKEDVDGDNQNQGQTEEDSGDEAEADDNSSDDSDKDGCSSTPCQNGGTCAPNPTGFTCYCPNGIEGEFCEYDNAEMKVEDINYELNLFDEDLKEDVEVAARMLAQKFDEKDNKMKRFLQSLLPRVLSCLMFPEGENKMEDILDDIFGYYGQKDALFIKTTLYRVLEIIYKDRVHEKKHIIQTILKITGGIEYYDIIQKLSETIYFTLSKSVPFH</sequence>
<evidence type="ECO:0000259" key="4">
    <source>
        <dbReference type="PROSITE" id="PS50026"/>
    </source>
</evidence>
<keyword evidence="2" id="KW-0245">EGF-like domain</keyword>
<accession>A0ABQ9F5R8</accession>
<dbReference type="Pfam" id="PF00008">
    <property type="entry name" value="EGF"/>
    <property type="match status" value="1"/>
</dbReference>
<dbReference type="PROSITE" id="PS00022">
    <property type="entry name" value="EGF_1"/>
    <property type="match status" value="1"/>
</dbReference>
<evidence type="ECO:0000256" key="2">
    <source>
        <dbReference type="PROSITE-ProRule" id="PRU00076"/>
    </source>
</evidence>
<reference evidence="5 6" key="1">
    <citation type="submission" date="2022-12" db="EMBL/GenBank/DDBJ databases">
        <title>Chromosome-level genome of Tegillarca granosa.</title>
        <authorList>
            <person name="Kim J."/>
        </authorList>
    </citation>
    <scope>NUCLEOTIDE SEQUENCE [LARGE SCALE GENOMIC DNA]</scope>
    <source>
        <strain evidence="5">Teg-2019</strain>
        <tissue evidence="5">Adductor muscle</tissue>
    </source>
</reference>
<protein>
    <recommendedName>
        <fullName evidence="4">EGF-like domain-containing protein</fullName>
    </recommendedName>
</protein>
<evidence type="ECO:0000313" key="6">
    <source>
        <dbReference type="Proteomes" id="UP001217089"/>
    </source>
</evidence>
<dbReference type="EMBL" id="JARBDR010000440">
    <property type="protein sequence ID" value="KAJ8312725.1"/>
    <property type="molecule type" value="Genomic_DNA"/>
</dbReference>
<name>A0ABQ9F5R8_TEGGR</name>